<evidence type="ECO:0000256" key="1">
    <source>
        <dbReference type="ARBA" id="ARBA00001946"/>
    </source>
</evidence>
<dbReference type="InterPro" id="IPR020847">
    <property type="entry name" value="AP_endonuclease_F1_BS"/>
</dbReference>
<feature type="domain" description="Endonuclease/exonuclease/phosphatase" evidence="6">
    <location>
        <begin position="6"/>
        <end position="253"/>
    </location>
</feature>
<gene>
    <name evidence="7" type="ORF">V0U79_12200</name>
</gene>
<evidence type="ECO:0000256" key="2">
    <source>
        <dbReference type="ARBA" id="ARBA00007092"/>
    </source>
</evidence>
<reference evidence="7 8" key="1">
    <citation type="submission" date="2024-01" db="EMBL/GenBank/DDBJ databases">
        <title>Hyphobacterium bacterium isolated from marine sediment.</title>
        <authorList>
            <person name="Zhao S."/>
        </authorList>
    </citation>
    <scope>NUCLEOTIDE SEQUENCE [LARGE SCALE GENOMIC DNA]</scope>
    <source>
        <strain evidence="8">HN65</strain>
    </source>
</reference>
<dbReference type="RefSeq" id="WP_330199794.1">
    <property type="nucleotide sequence ID" value="NZ_JAZDRP010000009.1"/>
</dbReference>
<accession>A0ABU7LTE5</accession>
<dbReference type="InterPro" id="IPR037493">
    <property type="entry name" value="ExoIII-like"/>
</dbReference>
<evidence type="ECO:0000259" key="6">
    <source>
        <dbReference type="Pfam" id="PF03372"/>
    </source>
</evidence>
<protein>
    <submittedName>
        <fullName evidence="7">Exodeoxyribonuclease III</fullName>
    </submittedName>
</protein>
<dbReference type="PROSITE" id="PS00726">
    <property type="entry name" value="AP_NUCLEASE_F1_1"/>
    <property type="match status" value="1"/>
</dbReference>
<evidence type="ECO:0000256" key="4">
    <source>
        <dbReference type="ARBA" id="ARBA00022801"/>
    </source>
</evidence>
<evidence type="ECO:0000313" key="8">
    <source>
        <dbReference type="Proteomes" id="UP001354971"/>
    </source>
</evidence>
<dbReference type="PANTHER" id="PTHR43250">
    <property type="entry name" value="EXODEOXYRIBONUCLEASE III"/>
    <property type="match status" value="1"/>
</dbReference>
<keyword evidence="4" id="KW-0378">Hydrolase</keyword>
<organism evidence="7 8">
    <name type="scientific">Hyphobacterium lacteum</name>
    <dbReference type="NCBI Taxonomy" id="3116575"/>
    <lineage>
        <taxon>Bacteria</taxon>
        <taxon>Pseudomonadati</taxon>
        <taxon>Pseudomonadota</taxon>
        <taxon>Alphaproteobacteria</taxon>
        <taxon>Maricaulales</taxon>
        <taxon>Maricaulaceae</taxon>
        <taxon>Hyphobacterium</taxon>
    </lineage>
</organism>
<dbReference type="CDD" id="cd09086">
    <property type="entry name" value="ExoIII-like_AP-endo"/>
    <property type="match status" value="1"/>
</dbReference>
<dbReference type="InterPro" id="IPR004808">
    <property type="entry name" value="AP_endonuc_1"/>
</dbReference>
<comment type="caution">
    <text evidence="7">The sequence shown here is derived from an EMBL/GenBank/DDBJ whole genome shotgun (WGS) entry which is preliminary data.</text>
</comment>
<dbReference type="NCBIfam" id="TIGR00633">
    <property type="entry name" value="xth"/>
    <property type="match status" value="1"/>
</dbReference>
<dbReference type="EMBL" id="JAZDRP010000009">
    <property type="protein sequence ID" value="MEE2527130.1"/>
    <property type="molecule type" value="Genomic_DNA"/>
</dbReference>
<dbReference type="Pfam" id="PF03372">
    <property type="entry name" value="Exo_endo_phos"/>
    <property type="match status" value="1"/>
</dbReference>
<evidence type="ECO:0000256" key="5">
    <source>
        <dbReference type="ARBA" id="ARBA00022842"/>
    </source>
</evidence>
<name>A0ABU7LTE5_9PROT</name>
<evidence type="ECO:0000313" key="7">
    <source>
        <dbReference type="EMBL" id="MEE2527130.1"/>
    </source>
</evidence>
<dbReference type="PROSITE" id="PS51435">
    <property type="entry name" value="AP_NUCLEASE_F1_4"/>
    <property type="match status" value="1"/>
</dbReference>
<evidence type="ECO:0000256" key="3">
    <source>
        <dbReference type="ARBA" id="ARBA00022723"/>
    </source>
</evidence>
<sequence length="262" mass="29300">MTLTIATWNVNSIKARLENVLDWLREASPDIVCLQEIKTVDENFPRLEIEDLGYNVETHGQKSYNGVAILSKFPIEDVVAGLPGDDQDEQARYLEAVISADSGVVRVASIYLPNGNPAPGPKFDYKLAWMKRLNARATELLKYEEVLVLAGDYNVIPGNSDVHDPAAWEGDALTRPESRAAFRELLFQGYSSAFEQCDGRAHQYTFWDYQAGAWQKDHGIRIDHLLCSPQAADKLKSVEIHKKVRGKTKASDHVPVVGTFEI</sequence>
<keyword evidence="8" id="KW-1185">Reference proteome</keyword>
<dbReference type="NCBIfam" id="TIGR00195">
    <property type="entry name" value="exoDNase_III"/>
    <property type="match status" value="1"/>
</dbReference>
<comment type="cofactor">
    <cofactor evidence="1">
        <name>Mg(2+)</name>
        <dbReference type="ChEBI" id="CHEBI:18420"/>
    </cofactor>
</comment>
<dbReference type="PANTHER" id="PTHR43250:SF2">
    <property type="entry name" value="EXODEOXYRIBONUCLEASE III"/>
    <property type="match status" value="1"/>
</dbReference>
<dbReference type="SUPFAM" id="SSF56219">
    <property type="entry name" value="DNase I-like"/>
    <property type="match status" value="1"/>
</dbReference>
<dbReference type="Proteomes" id="UP001354971">
    <property type="component" value="Unassembled WGS sequence"/>
</dbReference>
<proteinExistence type="inferred from homology"/>
<dbReference type="InterPro" id="IPR036691">
    <property type="entry name" value="Endo/exonu/phosph_ase_sf"/>
</dbReference>
<comment type="similarity">
    <text evidence="2">Belongs to the DNA repair enzymes AP/ExoA family.</text>
</comment>
<dbReference type="InterPro" id="IPR005135">
    <property type="entry name" value="Endo/exonuclease/phosphatase"/>
</dbReference>
<keyword evidence="3" id="KW-0479">Metal-binding</keyword>
<keyword evidence="5" id="KW-0460">Magnesium</keyword>
<dbReference type="Gene3D" id="3.60.10.10">
    <property type="entry name" value="Endonuclease/exonuclease/phosphatase"/>
    <property type="match status" value="1"/>
</dbReference>